<sequence length="448" mass="50227">MSDSSNMAVKPSDLASQLKNDTRVKVSGCDIDGIARGKIMSTEKFLKAAEEGFGFCNVTFGWDMHDKTYDPNVFPNKARETAYPDILARPDLSTLRRVPWDDNVPHFLLDFYTPDTNEPYPFCPRALLKRVIKHCEKAGYMPFCGMEYEFFSFQETPETLASKQGQDLKPLTPGMFGYSLLRPTLNQSYFNSIYTSCLSYRIPIEGFHTETGPGVYEAALAYTDALEMADRAHLFKTAAKQIGMQYGIMPSFMAKPHSNLPGCSGHIHFSLKSISTKKSVFEMKETEDSINKVCRQFIAGILTALPSLLPLFAPTVNSYKRLVENYWAPTTTSYGLQNRTSAIRLIPPSRIEFRVPGADVNPYLAIAGCLAAGVWGIENELDLNDVPVQRLPGDLKEATSKMLEEGSVARKVLGDEFIEHFGGTRVAEWKEWCGAVTAWERLRYMETV</sequence>
<dbReference type="InterPro" id="IPR036651">
    <property type="entry name" value="Gln_synt_N_sf"/>
</dbReference>
<dbReference type="SUPFAM" id="SSF54368">
    <property type="entry name" value="Glutamine synthetase, N-terminal domain"/>
    <property type="match status" value="1"/>
</dbReference>
<dbReference type="InParanoid" id="A0A0L0H7K5"/>
<dbReference type="OMA" id="NIMTFRL"/>
<dbReference type="Pfam" id="PF00120">
    <property type="entry name" value="Gln-synt_C"/>
    <property type="match status" value="1"/>
</dbReference>
<dbReference type="PANTHER" id="PTHR43785">
    <property type="entry name" value="GAMMA-GLUTAMYLPUTRESCINE SYNTHETASE"/>
    <property type="match status" value="1"/>
</dbReference>
<evidence type="ECO:0000256" key="1">
    <source>
        <dbReference type="ARBA" id="ARBA00009897"/>
    </source>
</evidence>
<feature type="domain" description="GS catalytic" evidence="9">
    <location>
        <begin position="124"/>
        <end position="448"/>
    </location>
</feature>
<evidence type="ECO:0000256" key="6">
    <source>
        <dbReference type="PROSITE-ProRule" id="PRU01330"/>
    </source>
</evidence>
<protein>
    <recommendedName>
        <fullName evidence="2">Glutamine synthetase</fullName>
    </recommendedName>
</protein>
<feature type="domain" description="GS beta-grasp" evidence="8">
    <location>
        <begin position="16"/>
        <end position="116"/>
    </location>
</feature>
<gene>
    <name evidence="10" type="ORF">SPPG_07707</name>
</gene>
<evidence type="ECO:0000256" key="2">
    <source>
        <dbReference type="ARBA" id="ARBA00021364"/>
    </source>
</evidence>
<dbReference type="GO" id="GO:0005524">
    <property type="term" value="F:ATP binding"/>
    <property type="evidence" value="ECO:0007669"/>
    <property type="project" value="UniProtKB-KW"/>
</dbReference>
<dbReference type="InterPro" id="IPR008147">
    <property type="entry name" value="Gln_synt_N"/>
</dbReference>
<dbReference type="VEuPathDB" id="FungiDB:SPPG_07707"/>
<dbReference type="SUPFAM" id="SSF55931">
    <property type="entry name" value="Glutamine synthetase/guanido kinase"/>
    <property type="match status" value="1"/>
</dbReference>
<dbReference type="PANTHER" id="PTHR43785:SF12">
    <property type="entry name" value="TYPE-1 GLUTAMINE SYNTHETASE 2"/>
    <property type="match status" value="1"/>
</dbReference>
<dbReference type="PROSITE" id="PS51986">
    <property type="entry name" value="GS_BETA_GRASP"/>
    <property type="match status" value="1"/>
</dbReference>
<dbReference type="Gene3D" id="3.10.20.70">
    <property type="entry name" value="Glutamine synthetase, N-terminal domain"/>
    <property type="match status" value="1"/>
</dbReference>
<name>A0A0L0H7K5_SPIPD</name>
<keyword evidence="5" id="KW-0067">ATP-binding</keyword>
<dbReference type="FunFam" id="3.30.590.10:FF:000005">
    <property type="entry name" value="Probable glutamine synthetase"/>
    <property type="match status" value="1"/>
</dbReference>
<evidence type="ECO:0000256" key="7">
    <source>
        <dbReference type="RuleBase" id="RU000384"/>
    </source>
</evidence>
<evidence type="ECO:0000256" key="5">
    <source>
        <dbReference type="ARBA" id="ARBA00022840"/>
    </source>
</evidence>
<dbReference type="OrthoDB" id="77835at2759"/>
<evidence type="ECO:0000259" key="9">
    <source>
        <dbReference type="PROSITE" id="PS51987"/>
    </source>
</evidence>
<dbReference type="Gene3D" id="3.30.590.10">
    <property type="entry name" value="Glutamine synthetase/guanido kinase, catalytic domain"/>
    <property type="match status" value="1"/>
</dbReference>
<dbReference type="eggNOG" id="KOG0683">
    <property type="taxonomic scope" value="Eukaryota"/>
</dbReference>
<dbReference type="GO" id="GO:0004356">
    <property type="term" value="F:glutamine synthetase activity"/>
    <property type="evidence" value="ECO:0007669"/>
    <property type="project" value="InterPro"/>
</dbReference>
<proteinExistence type="inferred from homology"/>
<dbReference type="GO" id="GO:0006542">
    <property type="term" value="P:glutamine biosynthetic process"/>
    <property type="evidence" value="ECO:0007669"/>
    <property type="project" value="InterPro"/>
</dbReference>
<dbReference type="PROSITE" id="PS51987">
    <property type="entry name" value="GS_CATALYTIC"/>
    <property type="match status" value="1"/>
</dbReference>
<dbReference type="InterPro" id="IPR014746">
    <property type="entry name" value="Gln_synth/guanido_kin_cat_dom"/>
</dbReference>
<dbReference type="RefSeq" id="XP_016604916.1">
    <property type="nucleotide sequence ID" value="XM_016755864.1"/>
</dbReference>
<dbReference type="EMBL" id="KQ257466">
    <property type="protein sequence ID" value="KNC96876.1"/>
    <property type="molecule type" value="Genomic_DNA"/>
</dbReference>
<dbReference type="AlphaFoldDB" id="A0A0L0H7K5"/>
<evidence type="ECO:0000259" key="8">
    <source>
        <dbReference type="PROSITE" id="PS51986"/>
    </source>
</evidence>
<accession>A0A0L0H7K5</accession>
<evidence type="ECO:0000256" key="3">
    <source>
        <dbReference type="ARBA" id="ARBA00022598"/>
    </source>
</evidence>
<evidence type="ECO:0000256" key="4">
    <source>
        <dbReference type="ARBA" id="ARBA00022741"/>
    </source>
</evidence>
<dbReference type="Proteomes" id="UP000053201">
    <property type="component" value="Unassembled WGS sequence"/>
</dbReference>
<keyword evidence="4" id="KW-0547">Nucleotide-binding</keyword>
<dbReference type="STRING" id="645134.A0A0L0H7K5"/>
<reference evidence="10 11" key="1">
    <citation type="submission" date="2009-08" db="EMBL/GenBank/DDBJ databases">
        <title>The Genome Sequence of Spizellomyces punctatus strain DAOM BR117.</title>
        <authorList>
            <consortium name="The Broad Institute Genome Sequencing Platform"/>
            <person name="Russ C."/>
            <person name="Cuomo C."/>
            <person name="Shea T."/>
            <person name="Young S.K."/>
            <person name="Zeng Q."/>
            <person name="Koehrsen M."/>
            <person name="Haas B."/>
            <person name="Borodovsky M."/>
            <person name="Guigo R."/>
            <person name="Alvarado L."/>
            <person name="Berlin A."/>
            <person name="Bochicchio J."/>
            <person name="Borenstein D."/>
            <person name="Chapman S."/>
            <person name="Chen Z."/>
            <person name="Engels R."/>
            <person name="Freedman E."/>
            <person name="Gellesch M."/>
            <person name="Goldberg J."/>
            <person name="Griggs A."/>
            <person name="Gujja S."/>
            <person name="Heiman D."/>
            <person name="Hepburn T."/>
            <person name="Howarth C."/>
            <person name="Jen D."/>
            <person name="Larson L."/>
            <person name="Lewis B."/>
            <person name="Mehta T."/>
            <person name="Park D."/>
            <person name="Pearson M."/>
            <person name="Roberts A."/>
            <person name="Saif S."/>
            <person name="Shenoy N."/>
            <person name="Sisk P."/>
            <person name="Stolte C."/>
            <person name="Sykes S."/>
            <person name="Thomson T."/>
            <person name="Walk T."/>
            <person name="White J."/>
            <person name="Yandava C."/>
            <person name="Burger G."/>
            <person name="Gray M.W."/>
            <person name="Holland P.W.H."/>
            <person name="King N."/>
            <person name="Lang F.B.F."/>
            <person name="Roger A.J."/>
            <person name="Ruiz-Trillo I."/>
            <person name="Lander E."/>
            <person name="Nusbaum C."/>
        </authorList>
    </citation>
    <scope>NUCLEOTIDE SEQUENCE [LARGE SCALE GENOMIC DNA]</scope>
    <source>
        <strain evidence="10 11">DAOM BR117</strain>
    </source>
</reference>
<dbReference type="GO" id="GO:0006576">
    <property type="term" value="P:biogenic amine metabolic process"/>
    <property type="evidence" value="ECO:0007669"/>
    <property type="project" value="UniProtKB-ARBA"/>
</dbReference>
<comment type="similarity">
    <text evidence="1 6 7">Belongs to the glutamine synthetase family.</text>
</comment>
<dbReference type="GeneID" id="27690904"/>
<dbReference type="InterPro" id="IPR008146">
    <property type="entry name" value="Gln_synth_cat_dom"/>
</dbReference>
<organism evidence="10 11">
    <name type="scientific">Spizellomyces punctatus (strain DAOM BR117)</name>
    <dbReference type="NCBI Taxonomy" id="645134"/>
    <lineage>
        <taxon>Eukaryota</taxon>
        <taxon>Fungi</taxon>
        <taxon>Fungi incertae sedis</taxon>
        <taxon>Chytridiomycota</taxon>
        <taxon>Chytridiomycota incertae sedis</taxon>
        <taxon>Chytridiomycetes</taxon>
        <taxon>Spizellomycetales</taxon>
        <taxon>Spizellomycetaceae</taxon>
        <taxon>Spizellomyces</taxon>
    </lineage>
</organism>
<keyword evidence="11" id="KW-1185">Reference proteome</keyword>
<dbReference type="SMART" id="SM01230">
    <property type="entry name" value="Gln-synt_C"/>
    <property type="match status" value="1"/>
</dbReference>
<keyword evidence="3" id="KW-0436">Ligase</keyword>
<evidence type="ECO:0000313" key="10">
    <source>
        <dbReference type="EMBL" id="KNC96876.1"/>
    </source>
</evidence>
<evidence type="ECO:0000313" key="11">
    <source>
        <dbReference type="Proteomes" id="UP000053201"/>
    </source>
</evidence>